<dbReference type="EMBL" id="CH473961">
    <property type="protein sequence ID" value="EDM01278.1"/>
    <property type="molecule type" value="Genomic_DNA"/>
</dbReference>
<dbReference type="AlphaFoldDB" id="A6IHY0"/>
<accession>A6IHY0</accession>
<evidence type="ECO:0000313" key="1">
    <source>
        <dbReference type="EMBL" id="EDM01278.1"/>
    </source>
</evidence>
<reference evidence="2" key="1">
    <citation type="submission" date="2005-09" db="EMBL/GenBank/DDBJ databases">
        <authorList>
            <person name="Mural R.J."/>
            <person name="Li P.W."/>
            <person name="Adams M.D."/>
            <person name="Amanatides P.G."/>
            <person name="Baden-Tillson H."/>
            <person name="Barnstead M."/>
            <person name="Chin S.H."/>
            <person name="Dew I."/>
            <person name="Evans C.A."/>
            <person name="Ferriera S."/>
            <person name="Flanigan M."/>
            <person name="Fosler C."/>
            <person name="Glodek A."/>
            <person name="Gu Z."/>
            <person name="Holt R.A."/>
            <person name="Jennings D."/>
            <person name="Kraft C.L."/>
            <person name="Lu F."/>
            <person name="Nguyen T."/>
            <person name="Nusskern D.R."/>
            <person name="Pfannkoch C.M."/>
            <person name="Sitter C."/>
            <person name="Sutton G.G."/>
            <person name="Venter J.C."/>
            <person name="Wang Z."/>
            <person name="Woodage T."/>
            <person name="Zheng X.H."/>
            <person name="Zhong F."/>
        </authorList>
    </citation>
    <scope>NUCLEOTIDE SEQUENCE [LARGE SCALE GENOMIC DNA]</scope>
    <source>
        <strain>BN</strain>
        <strain evidence="2">Sprague-Dawley</strain>
    </source>
</reference>
<gene>
    <name evidence="1" type="ORF">rCG_41483</name>
</gene>
<organism evidence="1 2">
    <name type="scientific">Rattus norvegicus</name>
    <name type="common">Rat</name>
    <dbReference type="NCBI Taxonomy" id="10116"/>
    <lineage>
        <taxon>Eukaryota</taxon>
        <taxon>Metazoa</taxon>
        <taxon>Chordata</taxon>
        <taxon>Craniata</taxon>
        <taxon>Vertebrata</taxon>
        <taxon>Euteleostomi</taxon>
        <taxon>Mammalia</taxon>
        <taxon>Eutheria</taxon>
        <taxon>Euarchontoglires</taxon>
        <taxon>Glires</taxon>
        <taxon>Rodentia</taxon>
        <taxon>Myomorpha</taxon>
        <taxon>Muroidea</taxon>
        <taxon>Muridae</taxon>
        <taxon>Murinae</taxon>
        <taxon>Rattus</taxon>
    </lineage>
</organism>
<dbReference type="Proteomes" id="UP000234681">
    <property type="component" value="Chromosome 2"/>
</dbReference>
<sequence length="105" mass="11194">MDLLVPSHLMVPSQPQVIWLSRMTMALSLVLKKCLSGLASSLASWLPVAGFSKQVARKPAHLCVLGGLGLEGVFIISSWSFGIGSININCFLLLLLGPLSHVPVN</sequence>
<proteinExistence type="predicted"/>
<name>A6IHY0_RAT</name>
<evidence type="ECO:0000313" key="2">
    <source>
        <dbReference type="Proteomes" id="UP000234681"/>
    </source>
</evidence>
<protein>
    <submittedName>
        <fullName evidence="1">RCG41483</fullName>
    </submittedName>
</protein>